<organism evidence="1 2">
    <name type="scientific">Bombus vosnesenskii</name>
    <dbReference type="NCBI Taxonomy" id="207650"/>
    <lineage>
        <taxon>Eukaryota</taxon>
        <taxon>Metazoa</taxon>
        <taxon>Ecdysozoa</taxon>
        <taxon>Arthropoda</taxon>
        <taxon>Hexapoda</taxon>
        <taxon>Insecta</taxon>
        <taxon>Pterygota</taxon>
        <taxon>Neoptera</taxon>
        <taxon>Endopterygota</taxon>
        <taxon>Hymenoptera</taxon>
        <taxon>Apocrita</taxon>
        <taxon>Aculeata</taxon>
        <taxon>Apoidea</taxon>
        <taxon>Anthophila</taxon>
        <taxon>Apidae</taxon>
        <taxon>Bombus</taxon>
        <taxon>Pyrobombus</taxon>
    </lineage>
</organism>
<dbReference type="GeneID" id="117234532"/>
<name>A0A6J3KEZ7_9HYME</name>
<keyword evidence="1" id="KW-1185">Reference proteome</keyword>
<protein>
    <submittedName>
        <fullName evidence="2">Uncharacterized protein LOC117234532</fullName>
    </submittedName>
</protein>
<sequence length="163" mass="18690">MFRKKRTERNVLLGVYRCRRADETKAKEQTRNRRAFENLALPRIAAHKKAPLVSHIAMQYRAVLCRSALQLRLMKLSVRDVYRWGLPACGPFTTTAAGLVRRRALHLYFYLTNRFEFVEPRNAVCSTRTGPRSLSSTLSSSSTTFFSFSLLLSPLFVTVTTVK</sequence>
<gene>
    <name evidence="2" type="primary">LOC117234532</name>
</gene>
<reference evidence="2" key="1">
    <citation type="submission" date="2025-08" db="UniProtKB">
        <authorList>
            <consortium name="RefSeq"/>
        </authorList>
    </citation>
    <scope>IDENTIFICATION</scope>
    <source>
        <tissue evidence="2">Muscle</tissue>
    </source>
</reference>
<dbReference type="Proteomes" id="UP000504631">
    <property type="component" value="Unplaced"/>
</dbReference>
<evidence type="ECO:0000313" key="2">
    <source>
        <dbReference type="RefSeq" id="XP_033351753.1"/>
    </source>
</evidence>
<evidence type="ECO:0000313" key="1">
    <source>
        <dbReference type="Proteomes" id="UP000504631"/>
    </source>
</evidence>
<dbReference type="RefSeq" id="XP_033351753.1">
    <property type="nucleotide sequence ID" value="XM_033495862.1"/>
</dbReference>
<dbReference type="AlphaFoldDB" id="A0A6J3KEZ7"/>
<dbReference type="KEGG" id="bvk:117234532"/>
<accession>A0A6J3KEZ7</accession>
<proteinExistence type="predicted"/>